<evidence type="ECO:0000256" key="1">
    <source>
        <dbReference type="SAM" id="Phobius"/>
    </source>
</evidence>
<dbReference type="AlphaFoldDB" id="A0A7W9Q351"/>
<gene>
    <name evidence="2" type="ORF">FHS34_008276</name>
</gene>
<keyword evidence="1" id="KW-0812">Transmembrane</keyword>
<reference evidence="2 3" key="1">
    <citation type="submission" date="2020-08" db="EMBL/GenBank/DDBJ databases">
        <title>Genomic Encyclopedia of Type Strains, Phase III (KMG-III): the genomes of soil and plant-associated and newly described type strains.</title>
        <authorList>
            <person name="Whitman W."/>
        </authorList>
    </citation>
    <scope>NUCLEOTIDE SEQUENCE [LARGE SCALE GENOMIC DNA]</scope>
    <source>
        <strain evidence="2 3">CECT 3313</strain>
    </source>
</reference>
<organism evidence="2 3">
    <name type="scientific">Streptomyces echinatus</name>
    <dbReference type="NCBI Taxonomy" id="67293"/>
    <lineage>
        <taxon>Bacteria</taxon>
        <taxon>Bacillati</taxon>
        <taxon>Actinomycetota</taxon>
        <taxon>Actinomycetes</taxon>
        <taxon>Kitasatosporales</taxon>
        <taxon>Streptomycetaceae</taxon>
        <taxon>Streptomyces</taxon>
    </lineage>
</organism>
<keyword evidence="3" id="KW-1185">Reference proteome</keyword>
<evidence type="ECO:0000313" key="2">
    <source>
        <dbReference type="EMBL" id="MBB5932756.1"/>
    </source>
</evidence>
<dbReference type="Proteomes" id="UP000585836">
    <property type="component" value="Unassembled WGS sequence"/>
</dbReference>
<sequence length="109" mass="11440">MHETIPALTDSSAGTPAIGKVPMWTTAATVALIPVAFTFGCLAGMATEIHPQTAAVLITCWWASWTVTPLLVLLSRLPLRHPTLASACRWAGWGAPVPPAVTILLTLGL</sequence>
<proteinExistence type="predicted"/>
<protein>
    <submittedName>
        <fullName evidence="2">ABC-type amino acid transport system permease subunit</fullName>
    </submittedName>
</protein>
<dbReference type="RefSeq" id="WP_184975619.1">
    <property type="nucleotide sequence ID" value="NZ_BAAAWF010000079.1"/>
</dbReference>
<comment type="caution">
    <text evidence="2">The sequence shown here is derived from an EMBL/GenBank/DDBJ whole genome shotgun (WGS) entry which is preliminary data.</text>
</comment>
<dbReference type="EMBL" id="JACHJK010000031">
    <property type="protein sequence ID" value="MBB5932756.1"/>
    <property type="molecule type" value="Genomic_DNA"/>
</dbReference>
<accession>A0A7W9Q351</accession>
<keyword evidence="1" id="KW-1133">Transmembrane helix</keyword>
<feature type="transmembrane region" description="Helical" evidence="1">
    <location>
        <begin position="21"/>
        <end position="46"/>
    </location>
</feature>
<keyword evidence="1" id="KW-0472">Membrane</keyword>
<evidence type="ECO:0000313" key="3">
    <source>
        <dbReference type="Proteomes" id="UP000585836"/>
    </source>
</evidence>
<name>A0A7W9Q351_9ACTN</name>
<feature type="transmembrane region" description="Helical" evidence="1">
    <location>
        <begin position="52"/>
        <end position="74"/>
    </location>
</feature>